<dbReference type="GO" id="GO:0046872">
    <property type="term" value="F:metal ion binding"/>
    <property type="evidence" value="ECO:0007669"/>
    <property type="project" value="UniProtKB-KW"/>
</dbReference>
<name>A0A0F8Y883_9ZZZZ</name>
<sequence>MGNSQQLARLVCTNNSQIIAQGKSYANKQRAEHGVLVVVRCIVGGEPEWLGPAEIAARVAETGPLLAMTVVFGANPSASTQKMTDAGSICRAIREAGPEIKQMLGGLHVSALPERTMQEEAVDFVCQGEGPHTIRPLLDKLRAGTDDYADVPGLWYRDGEEIVGNDPAPLITDLDGELPGVAWDLLPMGRYRAHNWHCFDHIDHRHGYAVIYTSLGCPFNCHFCCINVLFGERGIRYRSIEQVV</sequence>
<dbReference type="Gene3D" id="3.40.50.280">
    <property type="entry name" value="Cobalamin-binding domain"/>
    <property type="match status" value="1"/>
</dbReference>
<evidence type="ECO:0000259" key="6">
    <source>
        <dbReference type="PROSITE" id="PS51332"/>
    </source>
</evidence>
<dbReference type="SUPFAM" id="SSF102114">
    <property type="entry name" value="Radical SAM enzymes"/>
    <property type="match status" value="1"/>
</dbReference>
<dbReference type="InterPro" id="IPR051198">
    <property type="entry name" value="BchE-like"/>
</dbReference>
<keyword evidence="5" id="KW-0411">Iron-sulfur</keyword>
<dbReference type="GO" id="GO:0051536">
    <property type="term" value="F:iron-sulfur cluster binding"/>
    <property type="evidence" value="ECO:0007669"/>
    <property type="project" value="UniProtKB-KW"/>
</dbReference>
<dbReference type="PANTHER" id="PTHR43409:SF7">
    <property type="entry name" value="BLL1977 PROTEIN"/>
    <property type="match status" value="1"/>
</dbReference>
<feature type="domain" description="B12-binding" evidence="6">
    <location>
        <begin position="6"/>
        <end position="148"/>
    </location>
</feature>
<gene>
    <name evidence="7" type="ORF">LCGC14_2929520</name>
</gene>
<dbReference type="EMBL" id="LAZR01058438">
    <property type="protein sequence ID" value="KKK69890.1"/>
    <property type="molecule type" value="Genomic_DNA"/>
</dbReference>
<dbReference type="InterPro" id="IPR007197">
    <property type="entry name" value="rSAM"/>
</dbReference>
<keyword evidence="2" id="KW-0949">S-adenosyl-L-methionine</keyword>
<reference evidence="7" key="1">
    <citation type="journal article" date="2015" name="Nature">
        <title>Complex archaea that bridge the gap between prokaryotes and eukaryotes.</title>
        <authorList>
            <person name="Spang A."/>
            <person name="Saw J.H."/>
            <person name="Jorgensen S.L."/>
            <person name="Zaremba-Niedzwiedzka K."/>
            <person name="Martijn J."/>
            <person name="Lind A.E."/>
            <person name="van Eijk R."/>
            <person name="Schleper C."/>
            <person name="Guy L."/>
            <person name="Ettema T.J."/>
        </authorList>
    </citation>
    <scope>NUCLEOTIDE SEQUENCE</scope>
</reference>
<dbReference type="GO" id="GO:0003824">
    <property type="term" value="F:catalytic activity"/>
    <property type="evidence" value="ECO:0007669"/>
    <property type="project" value="InterPro"/>
</dbReference>
<evidence type="ECO:0000256" key="4">
    <source>
        <dbReference type="ARBA" id="ARBA00023004"/>
    </source>
</evidence>
<dbReference type="SFLD" id="SFLDG01082">
    <property type="entry name" value="B12-binding_domain_containing"/>
    <property type="match status" value="1"/>
</dbReference>
<protein>
    <recommendedName>
        <fullName evidence="6">B12-binding domain-containing protein</fullName>
    </recommendedName>
</protein>
<dbReference type="InterPro" id="IPR058240">
    <property type="entry name" value="rSAM_sf"/>
</dbReference>
<evidence type="ECO:0000256" key="2">
    <source>
        <dbReference type="ARBA" id="ARBA00022691"/>
    </source>
</evidence>
<dbReference type="PROSITE" id="PS51332">
    <property type="entry name" value="B12_BINDING"/>
    <property type="match status" value="1"/>
</dbReference>
<evidence type="ECO:0000256" key="3">
    <source>
        <dbReference type="ARBA" id="ARBA00022723"/>
    </source>
</evidence>
<dbReference type="SFLD" id="SFLDS00029">
    <property type="entry name" value="Radical_SAM"/>
    <property type="match status" value="1"/>
</dbReference>
<evidence type="ECO:0000256" key="5">
    <source>
        <dbReference type="ARBA" id="ARBA00023014"/>
    </source>
</evidence>
<evidence type="ECO:0000256" key="1">
    <source>
        <dbReference type="ARBA" id="ARBA00001966"/>
    </source>
</evidence>
<evidence type="ECO:0000313" key="7">
    <source>
        <dbReference type="EMBL" id="KKK69890.1"/>
    </source>
</evidence>
<dbReference type="PANTHER" id="PTHR43409">
    <property type="entry name" value="ANAEROBIC MAGNESIUM-PROTOPORPHYRIN IX MONOMETHYL ESTER CYCLASE-RELATED"/>
    <property type="match status" value="1"/>
</dbReference>
<feature type="non-terminal residue" evidence="7">
    <location>
        <position position="244"/>
    </location>
</feature>
<dbReference type="GO" id="GO:0031419">
    <property type="term" value="F:cobalamin binding"/>
    <property type="evidence" value="ECO:0007669"/>
    <property type="project" value="InterPro"/>
</dbReference>
<keyword evidence="3" id="KW-0479">Metal-binding</keyword>
<organism evidence="7">
    <name type="scientific">marine sediment metagenome</name>
    <dbReference type="NCBI Taxonomy" id="412755"/>
    <lineage>
        <taxon>unclassified sequences</taxon>
        <taxon>metagenomes</taxon>
        <taxon>ecological metagenomes</taxon>
    </lineage>
</organism>
<accession>A0A0F8Y883</accession>
<proteinExistence type="predicted"/>
<keyword evidence="4" id="KW-0408">Iron</keyword>
<dbReference type="InterPro" id="IPR006158">
    <property type="entry name" value="Cobalamin-bd"/>
</dbReference>
<dbReference type="AlphaFoldDB" id="A0A0F8Y883"/>
<comment type="caution">
    <text evidence="7">The sequence shown here is derived from an EMBL/GenBank/DDBJ whole genome shotgun (WGS) entry which is preliminary data.</text>
</comment>
<dbReference type="Pfam" id="PF02310">
    <property type="entry name" value="B12-binding"/>
    <property type="match status" value="1"/>
</dbReference>
<comment type="cofactor">
    <cofactor evidence="1">
        <name>[4Fe-4S] cluster</name>
        <dbReference type="ChEBI" id="CHEBI:49883"/>
    </cofactor>
</comment>